<accession>A0A1E5KS72</accession>
<dbReference type="Proteomes" id="UP000095256">
    <property type="component" value="Unassembled WGS sequence"/>
</dbReference>
<protein>
    <submittedName>
        <fullName evidence="1">Methionine synthase</fullName>
    </submittedName>
</protein>
<gene>
    <name evidence="1" type="ORF">BCR26_06820</name>
</gene>
<dbReference type="InterPro" id="IPR037010">
    <property type="entry name" value="VitB12-dep_Met_synth_activ_sf"/>
</dbReference>
<dbReference type="InterPro" id="IPR017342">
    <property type="entry name" value="S-AdoMet-dep_Met_synth_prd"/>
</dbReference>
<dbReference type="Gene3D" id="3.40.109.40">
    <property type="match status" value="1"/>
</dbReference>
<comment type="caution">
    <text evidence="1">The sequence shown here is derived from an EMBL/GenBank/DDBJ whole genome shotgun (WGS) entry which is preliminary data.</text>
</comment>
<keyword evidence="2" id="KW-1185">Reference proteome</keyword>
<dbReference type="EMBL" id="MIEK01000081">
    <property type="protein sequence ID" value="OEH80711.1"/>
    <property type="molecule type" value="Genomic_DNA"/>
</dbReference>
<dbReference type="SUPFAM" id="SSF56507">
    <property type="entry name" value="Methionine synthase activation domain-like"/>
    <property type="match status" value="1"/>
</dbReference>
<dbReference type="RefSeq" id="WP_069700230.1">
    <property type="nucleotide sequence ID" value="NZ_JAGGMA010000001.1"/>
</dbReference>
<dbReference type="AlphaFoldDB" id="A0A1E5KS72"/>
<evidence type="ECO:0000313" key="1">
    <source>
        <dbReference type="EMBL" id="OEH80711.1"/>
    </source>
</evidence>
<evidence type="ECO:0000313" key="2">
    <source>
        <dbReference type="Proteomes" id="UP000095256"/>
    </source>
</evidence>
<proteinExistence type="predicted"/>
<dbReference type="PIRSF" id="PIRSF037984">
    <property type="entry name" value="Met_synth_TM0269_prd"/>
    <property type="match status" value="1"/>
</dbReference>
<dbReference type="OrthoDB" id="9816190at2"/>
<dbReference type="STRING" id="762845.BCR26_06820"/>
<sequence>MIELDKKEILRYLGYRRNQELTETVDQEIQELMIEVQKISNPRYTFRIFECQSNEENRTIEVLGTGLLFEGKSIYNHLKHAKKVALLASTLGIEIERKIRQYSLTAMSKSLILDACCTEYIEKICDLAECEIEESIAEERLVLNRRFSPGYGDLALDIQPKFLATLEANRRIGLNLSESLLMIPRKSVTAIIGLFDDPKLARPRRKKLNCTDCWMNQTCNYRR</sequence>
<dbReference type="GO" id="GO:0008705">
    <property type="term" value="F:methionine synthase activity"/>
    <property type="evidence" value="ECO:0007669"/>
    <property type="project" value="InterPro"/>
</dbReference>
<name>A0A1E5KS72_9ENTE</name>
<organism evidence="1 2">
    <name type="scientific">Enterococcus rivorum</name>
    <dbReference type="NCBI Taxonomy" id="762845"/>
    <lineage>
        <taxon>Bacteria</taxon>
        <taxon>Bacillati</taxon>
        <taxon>Bacillota</taxon>
        <taxon>Bacilli</taxon>
        <taxon>Lactobacillales</taxon>
        <taxon>Enterococcaceae</taxon>
        <taxon>Enterococcus</taxon>
    </lineage>
</organism>
<reference evidence="1 2" key="1">
    <citation type="submission" date="2016-09" db="EMBL/GenBank/DDBJ databases">
        <authorList>
            <person name="Capua I."/>
            <person name="De Benedictis P."/>
            <person name="Joannis T."/>
            <person name="Lombin L.H."/>
            <person name="Cattoli G."/>
        </authorList>
    </citation>
    <scope>NUCLEOTIDE SEQUENCE [LARGE SCALE GENOMIC DNA]</scope>
    <source>
        <strain evidence="1 2">LMG 25899</strain>
    </source>
</reference>